<dbReference type="GO" id="GO:0004672">
    <property type="term" value="F:protein kinase activity"/>
    <property type="evidence" value="ECO:0007669"/>
    <property type="project" value="InterPro"/>
</dbReference>
<dbReference type="Gene3D" id="1.10.510.10">
    <property type="entry name" value="Transferase(Phosphotransferase) domain 1"/>
    <property type="match status" value="1"/>
</dbReference>
<dbReference type="Proteomes" id="UP000230750">
    <property type="component" value="Unassembled WGS sequence"/>
</dbReference>
<reference evidence="5 6" key="1">
    <citation type="journal article" date="2017" name="PLoS Biol.">
        <title>The sea cucumber genome provides insights into morphological evolution and visceral regeneration.</title>
        <authorList>
            <person name="Zhang X."/>
            <person name="Sun L."/>
            <person name="Yuan J."/>
            <person name="Sun Y."/>
            <person name="Gao Y."/>
            <person name="Zhang L."/>
            <person name="Li S."/>
            <person name="Dai H."/>
            <person name="Hamel J.F."/>
            <person name="Liu C."/>
            <person name="Yu Y."/>
            <person name="Liu S."/>
            <person name="Lin W."/>
            <person name="Guo K."/>
            <person name="Jin S."/>
            <person name="Xu P."/>
            <person name="Storey K.B."/>
            <person name="Huan P."/>
            <person name="Zhang T."/>
            <person name="Zhou Y."/>
            <person name="Zhang J."/>
            <person name="Lin C."/>
            <person name="Li X."/>
            <person name="Xing L."/>
            <person name="Huo D."/>
            <person name="Sun M."/>
            <person name="Wang L."/>
            <person name="Mercier A."/>
            <person name="Li F."/>
            <person name="Yang H."/>
            <person name="Xiang J."/>
        </authorList>
    </citation>
    <scope>NUCLEOTIDE SEQUENCE [LARGE SCALE GENOMIC DNA]</scope>
    <source>
        <strain evidence="5">Shaxun</strain>
        <tissue evidence="5">Muscle</tissue>
    </source>
</reference>
<dbReference type="InterPro" id="IPR001245">
    <property type="entry name" value="Ser-Thr/Tyr_kinase_cat_dom"/>
</dbReference>
<dbReference type="AlphaFoldDB" id="A0A2G8K470"/>
<comment type="caution">
    <text evidence="5">The sequence shown here is derived from an EMBL/GenBank/DDBJ whole genome shotgun (WGS) entry which is preliminary data.</text>
</comment>
<sequence>MPNSSFVWRVDGMETTEGVESVQFHMKTNETELLVPSSVLIVSLQRYVAVRCSLGNLSRVVHIAVEQLKQTVTDVAPGTDIFPIALSGLVCVVIACITIVCLYNKCRVSRGEERIRDKPKEDNRQRENRRSFAKNDIQLADGIYDDTNSFYGSFAEYDDIDKPYEGLNKVFPRESISFRIEIQATTIQRWRGTLSSSGNKLQEIMISYIATDAADDAKQLWQNCSHAKLALPEHENILTALGYCKDGGILHILQDDTQMSTLDFRLISEHTLDNEENQSLFYAHDILKGMEFLVANQLSHPGLSAKRVHVTKAGVCKLHDFCPTNDAEMFVETLLQDEDDTKWIFVKEYVTPLNAEYNEGSDVWFIGIILWEIFFGGLDSLRALVKLDESDMREQIEAFKHILDWPEEKLALSTYCMN</sequence>
<keyword evidence="3" id="KW-0472">Membrane</keyword>
<dbReference type="STRING" id="307972.A0A2G8K470"/>
<keyword evidence="3" id="KW-1133">Transmembrane helix</keyword>
<dbReference type="GO" id="GO:0005524">
    <property type="term" value="F:ATP binding"/>
    <property type="evidence" value="ECO:0007669"/>
    <property type="project" value="UniProtKB-KW"/>
</dbReference>
<evidence type="ECO:0000256" key="1">
    <source>
        <dbReference type="ARBA" id="ARBA00022741"/>
    </source>
</evidence>
<keyword evidence="6" id="KW-1185">Reference proteome</keyword>
<dbReference type="InterPro" id="IPR050198">
    <property type="entry name" value="Non-receptor_tyrosine_kinases"/>
</dbReference>
<dbReference type="OrthoDB" id="4062651at2759"/>
<dbReference type="SUPFAM" id="SSF56112">
    <property type="entry name" value="Protein kinase-like (PK-like)"/>
    <property type="match status" value="1"/>
</dbReference>
<dbReference type="EMBL" id="MRZV01000903">
    <property type="protein sequence ID" value="PIK42798.1"/>
    <property type="molecule type" value="Genomic_DNA"/>
</dbReference>
<keyword evidence="2" id="KW-0067">ATP-binding</keyword>
<organism evidence="5 6">
    <name type="scientific">Stichopus japonicus</name>
    <name type="common">Sea cucumber</name>
    <dbReference type="NCBI Taxonomy" id="307972"/>
    <lineage>
        <taxon>Eukaryota</taxon>
        <taxon>Metazoa</taxon>
        <taxon>Echinodermata</taxon>
        <taxon>Eleutherozoa</taxon>
        <taxon>Echinozoa</taxon>
        <taxon>Holothuroidea</taxon>
        <taxon>Aspidochirotacea</taxon>
        <taxon>Aspidochirotida</taxon>
        <taxon>Stichopodidae</taxon>
        <taxon>Apostichopus</taxon>
    </lineage>
</organism>
<evidence type="ECO:0000313" key="6">
    <source>
        <dbReference type="Proteomes" id="UP000230750"/>
    </source>
</evidence>
<keyword evidence="3" id="KW-0812">Transmembrane</keyword>
<dbReference type="PROSITE" id="PS50011">
    <property type="entry name" value="PROTEIN_KINASE_DOM"/>
    <property type="match status" value="1"/>
</dbReference>
<name>A0A2G8K470_STIJA</name>
<feature type="domain" description="Protein kinase" evidence="4">
    <location>
        <begin position="143"/>
        <end position="418"/>
    </location>
</feature>
<dbReference type="PANTHER" id="PTHR24418">
    <property type="entry name" value="TYROSINE-PROTEIN KINASE"/>
    <property type="match status" value="1"/>
</dbReference>
<proteinExistence type="predicted"/>
<evidence type="ECO:0000256" key="3">
    <source>
        <dbReference type="SAM" id="Phobius"/>
    </source>
</evidence>
<protein>
    <recommendedName>
        <fullName evidence="4">Protein kinase domain-containing protein</fullName>
    </recommendedName>
</protein>
<dbReference type="InterPro" id="IPR011009">
    <property type="entry name" value="Kinase-like_dom_sf"/>
</dbReference>
<feature type="transmembrane region" description="Helical" evidence="3">
    <location>
        <begin position="81"/>
        <end position="104"/>
    </location>
</feature>
<evidence type="ECO:0000256" key="2">
    <source>
        <dbReference type="ARBA" id="ARBA00022840"/>
    </source>
</evidence>
<keyword evidence="1" id="KW-0547">Nucleotide-binding</keyword>
<gene>
    <name evidence="5" type="ORF">BSL78_20344</name>
</gene>
<dbReference type="InterPro" id="IPR000719">
    <property type="entry name" value="Prot_kinase_dom"/>
</dbReference>
<evidence type="ECO:0000259" key="4">
    <source>
        <dbReference type="PROSITE" id="PS50011"/>
    </source>
</evidence>
<dbReference type="Pfam" id="PF07714">
    <property type="entry name" value="PK_Tyr_Ser-Thr"/>
    <property type="match status" value="1"/>
</dbReference>
<accession>A0A2G8K470</accession>
<evidence type="ECO:0000313" key="5">
    <source>
        <dbReference type="EMBL" id="PIK42798.1"/>
    </source>
</evidence>